<proteinExistence type="predicted"/>
<dbReference type="Proteomes" id="UP001174209">
    <property type="component" value="Unassembled WGS sequence"/>
</dbReference>
<gene>
    <name evidence="2" type="ORF">P5G52_04295</name>
</gene>
<keyword evidence="3" id="KW-1185">Reference proteome</keyword>
<name>A0ABT8JZU0_9MICC</name>
<comment type="caution">
    <text evidence="2">The sequence shown here is derived from an EMBL/GenBank/DDBJ whole genome shotgun (WGS) entry which is preliminary data.</text>
</comment>
<dbReference type="RefSeq" id="WP_301224997.1">
    <property type="nucleotide sequence ID" value="NZ_JAROCG010000001.1"/>
</dbReference>
<sequence length="310" mass="33010">MAPSLRLDIAIDFSLAEPAADGRPEARLSGTVTAAGTTVDIFVDDPGSFRGTNLPSLGQVRGFAGQLAARGLALSVTGPNGLLISLGAVKPSLAQRLITRSPHIRLGSPGTLAPLLGVGRRALEKGASPSTLPLSLLPPSTPFPLVPTVNRRIKRTITTTHYVRGGGRPRLIFVQNSATWNGQVPREFELTADRTTIGSGDDTMLHLAGLDDLHAEVLHTEDDEYVLIPHGIVTGSVGGRQESVLRTGARILLGEWALAFFREEYADHGRPFGGRSGGELAYQRPQRDPRTGSTEVDGSTGVGDFRRRPH</sequence>
<evidence type="ECO:0000313" key="2">
    <source>
        <dbReference type="EMBL" id="MDN4610081.1"/>
    </source>
</evidence>
<reference evidence="2" key="1">
    <citation type="submission" date="2023-06" db="EMBL/GenBank/DDBJ databases">
        <title>MT1 and MT2 Draft Genomes of Novel Species.</title>
        <authorList>
            <person name="Venkateswaran K."/>
        </authorList>
    </citation>
    <scope>NUCLEOTIDE SEQUENCE</scope>
    <source>
        <strain evidence="2">IIF3SC-B10</strain>
    </source>
</reference>
<dbReference type="SUPFAM" id="SSF49879">
    <property type="entry name" value="SMAD/FHA domain"/>
    <property type="match status" value="1"/>
</dbReference>
<protein>
    <submittedName>
        <fullName evidence="2">FHA domain-containing protein</fullName>
    </submittedName>
</protein>
<dbReference type="EMBL" id="JAROCG010000001">
    <property type="protein sequence ID" value="MDN4610081.1"/>
    <property type="molecule type" value="Genomic_DNA"/>
</dbReference>
<feature type="region of interest" description="Disordered" evidence="1">
    <location>
        <begin position="272"/>
        <end position="310"/>
    </location>
</feature>
<dbReference type="InterPro" id="IPR008984">
    <property type="entry name" value="SMAD_FHA_dom_sf"/>
</dbReference>
<evidence type="ECO:0000313" key="3">
    <source>
        <dbReference type="Proteomes" id="UP001174209"/>
    </source>
</evidence>
<accession>A0ABT8JZU0</accession>
<evidence type="ECO:0000256" key="1">
    <source>
        <dbReference type="SAM" id="MobiDB-lite"/>
    </source>
</evidence>
<organism evidence="2 3">
    <name type="scientific">Arthrobacter burdickii</name>
    <dbReference type="NCBI Taxonomy" id="3035920"/>
    <lineage>
        <taxon>Bacteria</taxon>
        <taxon>Bacillati</taxon>
        <taxon>Actinomycetota</taxon>
        <taxon>Actinomycetes</taxon>
        <taxon>Micrococcales</taxon>
        <taxon>Micrococcaceae</taxon>
        <taxon>Arthrobacter</taxon>
    </lineage>
</organism>